<organism evidence="2 3">
    <name type="scientific">Pseudokineococcus lusitanus</name>
    <dbReference type="NCBI Taxonomy" id="763993"/>
    <lineage>
        <taxon>Bacteria</taxon>
        <taxon>Bacillati</taxon>
        <taxon>Actinomycetota</taxon>
        <taxon>Actinomycetes</taxon>
        <taxon>Kineosporiales</taxon>
        <taxon>Kineosporiaceae</taxon>
        <taxon>Pseudokineococcus</taxon>
    </lineage>
</organism>
<dbReference type="AlphaFoldDB" id="A0A3N1HM67"/>
<comment type="caution">
    <text evidence="2">The sequence shown here is derived from an EMBL/GenBank/DDBJ whole genome shotgun (WGS) entry which is preliminary data.</text>
</comment>
<evidence type="ECO:0000256" key="1">
    <source>
        <dbReference type="SAM" id="Phobius"/>
    </source>
</evidence>
<proteinExistence type="predicted"/>
<feature type="transmembrane region" description="Helical" evidence="1">
    <location>
        <begin position="56"/>
        <end position="76"/>
    </location>
</feature>
<dbReference type="Proteomes" id="UP000276232">
    <property type="component" value="Unassembled WGS sequence"/>
</dbReference>
<keyword evidence="1" id="KW-0472">Membrane</keyword>
<feature type="transmembrane region" description="Helical" evidence="1">
    <location>
        <begin position="82"/>
        <end position="102"/>
    </location>
</feature>
<accession>A0A3N1HM67</accession>
<reference evidence="2 3" key="1">
    <citation type="journal article" date="2015" name="Stand. Genomic Sci.">
        <title>Genomic Encyclopedia of Bacterial and Archaeal Type Strains, Phase III: the genomes of soil and plant-associated and newly described type strains.</title>
        <authorList>
            <person name="Whitman W.B."/>
            <person name="Woyke T."/>
            <person name="Klenk H.P."/>
            <person name="Zhou Y."/>
            <person name="Lilburn T.G."/>
            <person name="Beck B.J."/>
            <person name="De Vos P."/>
            <person name="Vandamme P."/>
            <person name="Eisen J.A."/>
            <person name="Garrity G."/>
            <person name="Hugenholtz P."/>
            <person name="Kyrpides N.C."/>
        </authorList>
    </citation>
    <scope>NUCLEOTIDE SEQUENCE [LARGE SCALE GENOMIC DNA]</scope>
    <source>
        <strain evidence="2 3">CECT 7306</strain>
    </source>
</reference>
<evidence type="ECO:0008006" key="4">
    <source>
        <dbReference type="Google" id="ProtNLM"/>
    </source>
</evidence>
<evidence type="ECO:0000313" key="3">
    <source>
        <dbReference type="Proteomes" id="UP000276232"/>
    </source>
</evidence>
<dbReference type="OrthoDB" id="27509at2"/>
<feature type="transmembrane region" description="Helical" evidence="1">
    <location>
        <begin position="123"/>
        <end position="142"/>
    </location>
</feature>
<dbReference type="RefSeq" id="WP_123379364.1">
    <property type="nucleotide sequence ID" value="NZ_RJKN01000003.1"/>
</dbReference>
<gene>
    <name evidence="2" type="ORF">EDC03_1230</name>
</gene>
<dbReference type="InParanoid" id="A0A3N1HM67"/>
<keyword evidence="1" id="KW-0812">Transmembrane</keyword>
<sequence length="143" mass="14567">MVTAAVAHLAAAAAYAGFQVTVRLVVYPQLATAAEAGAAQRFAVLEAAHGRRVARLVGPLFAALVGTTAWLVVAAPAGERPLALVAAACTAVVLGVTALGAVPQHRRLGRGWDGAAHRRLLRWDAVRAGAAVLQVGVALVLLL</sequence>
<keyword evidence="1" id="KW-1133">Transmembrane helix</keyword>
<dbReference type="EMBL" id="RJKN01000003">
    <property type="protein sequence ID" value="ROP43637.1"/>
    <property type="molecule type" value="Genomic_DNA"/>
</dbReference>
<protein>
    <recommendedName>
        <fullName evidence="4">DUF1772 domain-containing protein</fullName>
    </recommendedName>
</protein>
<name>A0A3N1HM67_9ACTN</name>
<keyword evidence="3" id="KW-1185">Reference proteome</keyword>
<evidence type="ECO:0000313" key="2">
    <source>
        <dbReference type="EMBL" id="ROP43637.1"/>
    </source>
</evidence>